<dbReference type="Proteomes" id="UP000053328">
    <property type="component" value="Unassembled WGS sequence"/>
</dbReference>
<dbReference type="STRING" id="91928.A0A0D2BRV9"/>
<keyword evidence="8" id="KW-1185">Reference proteome</keyword>
<evidence type="ECO:0000259" key="6">
    <source>
        <dbReference type="PROSITE" id="PS50048"/>
    </source>
</evidence>
<dbReference type="EMBL" id="KN847496">
    <property type="protein sequence ID" value="KIW13954.1"/>
    <property type="molecule type" value="Genomic_DNA"/>
</dbReference>
<feature type="region of interest" description="Disordered" evidence="5">
    <location>
        <begin position="307"/>
        <end position="338"/>
    </location>
</feature>
<gene>
    <name evidence="7" type="ORF">PV08_06735</name>
</gene>
<dbReference type="PROSITE" id="PS50048">
    <property type="entry name" value="ZN2_CY6_FUNGAL_2"/>
    <property type="match status" value="1"/>
</dbReference>
<dbReference type="HOGENOM" id="CLU_031808_0_0_1"/>
<keyword evidence="3" id="KW-0804">Transcription</keyword>
<dbReference type="GO" id="GO:0008270">
    <property type="term" value="F:zinc ion binding"/>
    <property type="evidence" value="ECO:0007669"/>
    <property type="project" value="InterPro"/>
</dbReference>
<accession>A0A0D2BRV9</accession>
<dbReference type="OrthoDB" id="4356994at2759"/>
<dbReference type="CDD" id="cd00067">
    <property type="entry name" value="GAL4"/>
    <property type="match status" value="1"/>
</dbReference>
<keyword evidence="1" id="KW-0805">Transcription regulation</keyword>
<name>A0A0D2BRV9_9EURO</name>
<dbReference type="SUPFAM" id="SSF57701">
    <property type="entry name" value="Zn2/Cys6 DNA-binding domain"/>
    <property type="match status" value="1"/>
</dbReference>
<dbReference type="Pfam" id="PF11905">
    <property type="entry name" value="DUF3425"/>
    <property type="match status" value="1"/>
</dbReference>
<evidence type="ECO:0000313" key="8">
    <source>
        <dbReference type="Proteomes" id="UP000053328"/>
    </source>
</evidence>
<dbReference type="InterPro" id="IPR053187">
    <property type="entry name" value="Notoamide_regulator"/>
</dbReference>
<feature type="region of interest" description="Disordered" evidence="5">
    <location>
        <begin position="1"/>
        <end position="33"/>
    </location>
</feature>
<feature type="domain" description="Zn(2)-C6 fungal-type" evidence="6">
    <location>
        <begin position="37"/>
        <end position="67"/>
    </location>
</feature>
<organism evidence="7 8">
    <name type="scientific">Exophiala spinifera</name>
    <dbReference type="NCBI Taxonomy" id="91928"/>
    <lineage>
        <taxon>Eukaryota</taxon>
        <taxon>Fungi</taxon>
        <taxon>Dikarya</taxon>
        <taxon>Ascomycota</taxon>
        <taxon>Pezizomycotina</taxon>
        <taxon>Eurotiomycetes</taxon>
        <taxon>Chaetothyriomycetidae</taxon>
        <taxon>Chaetothyriales</taxon>
        <taxon>Herpotrichiellaceae</taxon>
        <taxon>Exophiala</taxon>
    </lineage>
</organism>
<evidence type="ECO:0000256" key="3">
    <source>
        <dbReference type="ARBA" id="ARBA00023163"/>
    </source>
</evidence>
<dbReference type="GO" id="GO:0003677">
    <property type="term" value="F:DNA binding"/>
    <property type="evidence" value="ECO:0007669"/>
    <property type="project" value="UniProtKB-KW"/>
</dbReference>
<dbReference type="SMART" id="SM00066">
    <property type="entry name" value="GAL4"/>
    <property type="match status" value="1"/>
</dbReference>
<evidence type="ECO:0000256" key="1">
    <source>
        <dbReference type="ARBA" id="ARBA00023015"/>
    </source>
</evidence>
<dbReference type="VEuPathDB" id="FungiDB:PV08_06735"/>
<proteinExistence type="predicted"/>
<dbReference type="Gene3D" id="4.10.240.10">
    <property type="entry name" value="Zn(2)-C6 fungal-type DNA-binding domain"/>
    <property type="match status" value="1"/>
</dbReference>
<dbReference type="InterPro" id="IPR001138">
    <property type="entry name" value="Zn2Cys6_DnaBD"/>
</dbReference>
<protein>
    <recommendedName>
        <fullName evidence="6">Zn(2)-C6 fungal-type domain-containing protein</fullName>
    </recommendedName>
</protein>
<keyword evidence="4" id="KW-0539">Nucleus</keyword>
<keyword evidence="2" id="KW-0238">DNA-binding</keyword>
<dbReference type="PANTHER" id="PTHR47256:SF1">
    <property type="entry name" value="ZN(II)2CYS6 TRANSCRIPTION FACTOR (EUROFUNG)"/>
    <property type="match status" value="1"/>
</dbReference>
<dbReference type="AlphaFoldDB" id="A0A0D2BRV9"/>
<dbReference type="InterPro" id="IPR036864">
    <property type="entry name" value="Zn2-C6_fun-type_DNA-bd_sf"/>
</dbReference>
<dbReference type="GO" id="GO:0000981">
    <property type="term" value="F:DNA-binding transcription factor activity, RNA polymerase II-specific"/>
    <property type="evidence" value="ECO:0007669"/>
    <property type="project" value="InterPro"/>
</dbReference>
<dbReference type="PROSITE" id="PS00463">
    <property type="entry name" value="ZN2_CY6_FUNGAL_1"/>
    <property type="match status" value="1"/>
</dbReference>
<dbReference type="PANTHER" id="PTHR47256">
    <property type="entry name" value="ZN(II)2CYS6 TRANSCRIPTION FACTOR (EUROFUNG)-RELATED"/>
    <property type="match status" value="1"/>
</dbReference>
<dbReference type="GeneID" id="27333818"/>
<evidence type="ECO:0000313" key="7">
    <source>
        <dbReference type="EMBL" id="KIW13954.1"/>
    </source>
</evidence>
<dbReference type="InterPro" id="IPR021833">
    <property type="entry name" value="DUF3425"/>
</dbReference>
<dbReference type="Pfam" id="PF00172">
    <property type="entry name" value="Zn_clus"/>
    <property type="match status" value="1"/>
</dbReference>
<dbReference type="RefSeq" id="XP_016234170.1">
    <property type="nucleotide sequence ID" value="XM_016381068.1"/>
</dbReference>
<evidence type="ECO:0000256" key="5">
    <source>
        <dbReference type="SAM" id="MobiDB-lite"/>
    </source>
</evidence>
<sequence length="606" mass="67823">MPPPPKARPIKPAKEAQPPKLTPSSKKKQASGRISAACEACKKRKTKCTGGPPPCHLCENLGTECVIDLSLDMRRRAALQRTIDESKSYQDTLNRLMDAIREGPSPRLDNLHEIIRNSVNNQETTNTIQRYLRESDDQGSDHTLASQSDAVGSFMDESIEVGPEAMNINGELTTPSPSLAINHEKIMNGVLKVEPPQSMVPTLDRVKTRPGTPNIGSLLMALKTCSISEGEEMLRRLIASSPVETNASSPWSTTSVKNMLEQIPSKTISTGLAERSSWHPALQLRSPTMMAWPEGKTEIVHVEQNHKRRFSEAAPQSKRPDPNVMRSQQPSMMRRPSFPQPAQLNTDIPMVPVAHPSPHTPYLEVVSSPLIHDPAPNRWDLSVAQDKQSTRLRIPRHLVLPLIIHDDSYMSRTYTHYLQGARQMLDGGVPMMDVLGSDDEISVDLFFRSRTKTDKFDCASWACEVTRSYETEVYTRLGSAYMLTLLMRWLLVSTAENYQKVPDMVRPTPSQCMIPHIGAIETIPLGPVRDAAIHRLRDWLTPLIKCNWSVNWHHGMEAAVQQSLVTGAKVLTPRFIEHVTDYDNWSVGSVFLETFPEVVGKIKIHD</sequence>
<evidence type="ECO:0000256" key="4">
    <source>
        <dbReference type="ARBA" id="ARBA00023242"/>
    </source>
</evidence>
<evidence type="ECO:0000256" key="2">
    <source>
        <dbReference type="ARBA" id="ARBA00023125"/>
    </source>
</evidence>
<reference evidence="7 8" key="1">
    <citation type="submission" date="2015-01" db="EMBL/GenBank/DDBJ databases">
        <title>The Genome Sequence of Exophiala spinifera CBS89968.</title>
        <authorList>
            <consortium name="The Broad Institute Genomics Platform"/>
            <person name="Cuomo C."/>
            <person name="de Hoog S."/>
            <person name="Gorbushina A."/>
            <person name="Stielow B."/>
            <person name="Teixiera M."/>
            <person name="Abouelleil A."/>
            <person name="Chapman S.B."/>
            <person name="Priest M."/>
            <person name="Young S.K."/>
            <person name="Wortman J."/>
            <person name="Nusbaum C."/>
            <person name="Birren B."/>
        </authorList>
    </citation>
    <scope>NUCLEOTIDE SEQUENCE [LARGE SCALE GENOMIC DNA]</scope>
    <source>
        <strain evidence="7 8">CBS 89968</strain>
    </source>
</reference>